<keyword evidence="2" id="KW-1185">Reference proteome</keyword>
<dbReference type="EMBL" id="JABEZW010215947">
    <property type="protein sequence ID" value="MBA0784692.1"/>
    <property type="molecule type" value="Genomic_DNA"/>
</dbReference>
<reference evidence="1 2" key="1">
    <citation type="journal article" date="2019" name="Genome Biol. Evol.">
        <title>Insights into the evolution of the New World diploid cottons (Gossypium, subgenus Houzingenia) based on genome sequencing.</title>
        <authorList>
            <person name="Grover C.E."/>
            <person name="Arick M.A. 2nd"/>
            <person name="Thrash A."/>
            <person name="Conover J.L."/>
            <person name="Sanders W.S."/>
            <person name="Peterson D.G."/>
            <person name="Frelichowski J.E."/>
            <person name="Scheffler J.A."/>
            <person name="Scheffler B.E."/>
            <person name="Wendel J.F."/>
        </authorList>
    </citation>
    <scope>NUCLEOTIDE SEQUENCE [LARGE SCALE GENOMIC DNA]</scope>
    <source>
        <strain evidence="1">8</strain>
        <tissue evidence="1">Leaf</tissue>
    </source>
</reference>
<proteinExistence type="predicted"/>
<sequence length="110" mass="12519">MDSMVHFPSMRNILVDLWQPLGGVSITEIGGEDLLQVPLAYAIFLLQVHNLPMSFMSKGMARQFGNFISQFLKYDAALVMKGVKKFVFIKVRLDAQISLKRKKRVVFLAE</sequence>
<protein>
    <recommendedName>
        <fullName evidence="3">DUF4283 domain-containing protein</fullName>
    </recommendedName>
</protein>
<comment type="caution">
    <text evidence="1">The sequence shown here is derived from an EMBL/GenBank/DDBJ whole genome shotgun (WGS) entry which is preliminary data.</text>
</comment>
<dbReference type="Proteomes" id="UP000593568">
    <property type="component" value="Unassembled WGS sequence"/>
</dbReference>
<dbReference type="AlphaFoldDB" id="A0A7J9FHA4"/>
<evidence type="ECO:0008006" key="3">
    <source>
        <dbReference type="Google" id="ProtNLM"/>
    </source>
</evidence>
<evidence type="ECO:0000313" key="1">
    <source>
        <dbReference type="EMBL" id="MBA0784692.1"/>
    </source>
</evidence>
<gene>
    <name evidence="1" type="ORF">Gotri_025879</name>
</gene>
<evidence type="ECO:0000313" key="2">
    <source>
        <dbReference type="Proteomes" id="UP000593568"/>
    </source>
</evidence>
<name>A0A7J9FHA4_9ROSI</name>
<accession>A0A7J9FHA4</accession>
<organism evidence="1 2">
    <name type="scientific">Gossypium trilobum</name>
    <dbReference type="NCBI Taxonomy" id="34281"/>
    <lineage>
        <taxon>Eukaryota</taxon>
        <taxon>Viridiplantae</taxon>
        <taxon>Streptophyta</taxon>
        <taxon>Embryophyta</taxon>
        <taxon>Tracheophyta</taxon>
        <taxon>Spermatophyta</taxon>
        <taxon>Magnoliopsida</taxon>
        <taxon>eudicotyledons</taxon>
        <taxon>Gunneridae</taxon>
        <taxon>Pentapetalae</taxon>
        <taxon>rosids</taxon>
        <taxon>malvids</taxon>
        <taxon>Malvales</taxon>
        <taxon>Malvaceae</taxon>
        <taxon>Malvoideae</taxon>
        <taxon>Gossypium</taxon>
    </lineage>
</organism>